<dbReference type="RefSeq" id="WP_148354003.1">
    <property type="nucleotide sequence ID" value="NZ_JBHSBF010000005.1"/>
</dbReference>
<name>A0A5D0TW32_9ACTN</name>
<dbReference type="Pfam" id="PF19760">
    <property type="entry name" value="DUF6247"/>
    <property type="match status" value="1"/>
</dbReference>
<gene>
    <name evidence="1" type="ORF">FXF65_33145</name>
</gene>
<protein>
    <submittedName>
        <fullName evidence="1">Uncharacterized protein</fullName>
    </submittedName>
</protein>
<dbReference type="OrthoDB" id="3482025at2"/>
<proteinExistence type="predicted"/>
<accession>A0A5D0TW32</accession>
<evidence type="ECO:0000313" key="2">
    <source>
        <dbReference type="Proteomes" id="UP000322634"/>
    </source>
</evidence>
<dbReference type="Proteomes" id="UP000322634">
    <property type="component" value="Unassembled WGS sequence"/>
</dbReference>
<reference evidence="1 2" key="1">
    <citation type="submission" date="2019-08" db="EMBL/GenBank/DDBJ databases">
        <title>Actinomadura sp. nov. CYP1-5 isolated from mountain soil.</title>
        <authorList>
            <person name="Songsumanus A."/>
            <person name="Kuncharoen N."/>
            <person name="Kudo T."/>
            <person name="Yuki M."/>
            <person name="Igarashi Y."/>
            <person name="Tanasupawat S."/>
        </authorList>
    </citation>
    <scope>NUCLEOTIDE SEQUENCE [LARGE SCALE GENOMIC DNA]</scope>
    <source>
        <strain evidence="1 2">GKU157</strain>
    </source>
</reference>
<dbReference type="EMBL" id="VSFF01000013">
    <property type="protein sequence ID" value="TYC09954.1"/>
    <property type="molecule type" value="Genomic_DNA"/>
</dbReference>
<sequence>MTAQPAPDPASDRPADPGYDPVAIFDALPERFRADFRADYEAALDAAHDLAKFKQIREVLHLWRLRSVAYAHPHYEDAIKAAKEGRHEEFLGADQIPGWAGRL</sequence>
<organism evidence="1 2">
    <name type="scientific">Actinomadura syzygii</name>
    <dbReference type="NCBI Taxonomy" id="1427538"/>
    <lineage>
        <taxon>Bacteria</taxon>
        <taxon>Bacillati</taxon>
        <taxon>Actinomycetota</taxon>
        <taxon>Actinomycetes</taxon>
        <taxon>Streptosporangiales</taxon>
        <taxon>Thermomonosporaceae</taxon>
        <taxon>Actinomadura</taxon>
    </lineage>
</organism>
<dbReference type="InterPro" id="IPR046214">
    <property type="entry name" value="DUF6247"/>
</dbReference>
<evidence type="ECO:0000313" key="1">
    <source>
        <dbReference type="EMBL" id="TYC09954.1"/>
    </source>
</evidence>
<comment type="caution">
    <text evidence="1">The sequence shown here is derived from an EMBL/GenBank/DDBJ whole genome shotgun (WGS) entry which is preliminary data.</text>
</comment>
<dbReference type="AlphaFoldDB" id="A0A5D0TW32"/>
<keyword evidence="2" id="KW-1185">Reference proteome</keyword>